<dbReference type="EMBL" id="CP002454">
    <property type="protein sequence ID" value="ADV67441.1"/>
    <property type="molecule type" value="Genomic_DNA"/>
</dbReference>
<dbReference type="HOGENOM" id="CLU_102104_1_0_0"/>
<dbReference type="InterPro" id="IPR007499">
    <property type="entry name" value="ERF_bacteria_virus"/>
</dbReference>
<proteinExistence type="predicted"/>
<sequence precursor="true">MSLSDRPTLHHSPTLAALFTALSKAQGQIRPALKDATNPHLRSKYADLASIWDACRDTLTTHGLSVSQWPTQAESGYMALTTVLGHDSGEFISSTYRMRLAKDDPQGSGSALTYMKRYALAAVLGIVGEDDDDAHAATHPRPTRTAPRRLGDHEPIGAHHAERLHDELRALGIPEPLHYARTHLGADLPDLGHVTVAQARHLKHAVTPAP</sequence>
<dbReference type="Pfam" id="PF04404">
    <property type="entry name" value="ERF"/>
    <property type="match status" value="1"/>
</dbReference>
<feature type="region of interest" description="Disordered" evidence="1">
    <location>
        <begin position="132"/>
        <end position="153"/>
    </location>
</feature>
<organism evidence="2 3">
    <name type="scientific">Deinococcus maricopensis (strain DSM 21211 / LMG 22137 / NRRL B-23946 / LB-34)</name>
    <dbReference type="NCBI Taxonomy" id="709986"/>
    <lineage>
        <taxon>Bacteria</taxon>
        <taxon>Thermotogati</taxon>
        <taxon>Deinococcota</taxon>
        <taxon>Deinococci</taxon>
        <taxon>Deinococcales</taxon>
        <taxon>Deinococcaceae</taxon>
        <taxon>Deinococcus</taxon>
    </lineage>
</organism>
<dbReference type="KEGG" id="dmr:Deima_1793"/>
<dbReference type="eggNOG" id="ENOG5032RPD">
    <property type="taxonomic scope" value="Bacteria"/>
</dbReference>
<dbReference type="AlphaFoldDB" id="E8U8Q2"/>
<reference evidence="3" key="2">
    <citation type="submission" date="2011-01" db="EMBL/GenBank/DDBJ databases">
        <title>The complete genome of Deinococcus maricopensis DSM 21211.</title>
        <authorList>
            <consortium name="US DOE Joint Genome Institute (JGI-PGF)"/>
            <person name="Lucas S."/>
            <person name="Copeland A."/>
            <person name="Lapidus A."/>
            <person name="Goodwin L."/>
            <person name="Pitluck S."/>
            <person name="Kyrpides N."/>
            <person name="Mavromatis K."/>
            <person name="Pagani I."/>
            <person name="Ivanova N."/>
            <person name="Ovchinnikova G."/>
            <person name="Zeytun A."/>
            <person name="Detter J.C."/>
            <person name="Han C."/>
            <person name="Land M."/>
            <person name="Hauser L."/>
            <person name="Markowitz V."/>
            <person name="Cheng J.-F."/>
            <person name="Hugenholtz P."/>
            <person name="Woyke T."/>
            <person name="Wu D."/>
            <person name="Pukall R."/>
            <person name="Gehrich-Schroeter G."/>
            <person name="Brambilla E."/>
            <person name="Klenk H.-P."/>
            <person name="Eisen J.A."/>
        </authorList>
    </citation>
    <scope>NUCLEOTIDE SEQUENCE [LARGE SCALE GENOMIC DNA]</scope>
    <source>
        <strain evidence="3">DSM 21211 / LMG 22137 / NRRL B-23946 / LB-34</strain>
    </source>
</reference>
<dbReference type="STRING" id="709986.Deima_1793"/>
<keyword evidence="3" id="KW-1185">Reference proteome</keyword>
<name>E8U8Q2_DEIML</name>
<dbReference type="Proteomes" id="UP000008635">
    <property type="component" value="Chromosome"/>
</dbReference>
<dbReference type="RefSeq" id="WP_013556946.1">
    <property type="nucleotide sequence ID" value="NC_014958.1"/>
</dbReference>
<evidence type="ECO:0000256" key="1">
    <source>
        <dbReference type="SAM" id="MobiDB-lite"/>
    </source>
</evidence>
<reference evidence="2 3" key="1">
    <citation type="journal article" date="2011" name="Stand. Genomic Sci.">
        <title>Complete genome sequence of Deinococcus maricopensis type strain (LB-34).</title>
        <authorList>
            <person name="Pukall R."/>
            <person name="Zeytun A."/>
            <person name="Lucas S."/>
            <person name="Lapidus A."/>
            <person name="Hammon N."/>
            <person name="Deshpande S."/>
            <person name="Nolan M."/>
            <person name="Cheng J.F."/>
            <person name="Pitluck S."/>
            <person name="Liolios K."/>
            <person name="Pagani I."/>
            <person name="Mikhailova N."/>
            <person name="Ivanova N."/>
            <person name="Mavromatis K."/>
            <person name="Pati A."/>
            <person name="Tapia R."/>
            <person name="Han C."/>
            <person name="Goodwin L."/>
            <person name="Chen A."/>
            <person name="Palaniappan K."/>
            <person name="Land M."/>
            <person name="Hauser L."/>
            <person name="Chang Y.J."/>
            <person name="Jeffries C.D."/>
            <person name="Brambilla E.M."/>
            <person name="Rohde M."/>
            <person name="Goker M."/>
            <person name="Detter J.C."/>
            <person name="Woyke T."/>
            <person name="Bristow J."/>
            <person name="Eisen J.A."/>
            <person name="Markowitz V."/>
            <person name="Hugenholtz P."/>
            <person name="Kyrpides N.C."/>
            <person name="Klenk H.P."/>
        </authorList>
    </citation>
    <scope>NUCLEOTIDE SEQUENCE [LARGE SCALE GENOMIC DNA]</scope>
    <source>
        <strain evidence="3">DSM 21211 / LMG 22137 / NRRL B-23946 / LB-34</strain>
    </source>
</reference>
<evidence type="ECO:0000313" key="3">
    <source>
        <dbReference type="Proteomes" id="UP000008635"/>
    </source>
</evidence>
<accession>E8U8Q2</accession>
<evidence type="ECO:0000313" key="2">
    <source>
        <dbReference type="EMBL" id="ADV67441.1"/>
    </source>
</evidence>
<dbReference type="OrthoDB" id="71517at2"/>
<protein>
    <submittedName>
        <fullName evidence="2">ERF family protein</fullName>
    </submittedName>
</protein>
<gene>
    <name evidence="2" type="ordered locus">Deima_1793</name>
</gene>